<dbReference type="InterPro" id="IPR008211">
    <property type="entry name" value="Laminin_N"/>
</dbReference>
<sequence>MKFKSPRPHAMVIYKRNPDTDWQAWAYFSSNCYTYFGMPYSRLHRFTRPDEVVCREEYSTLEPLYDGEVIFSVIKGRPGYDQFFANEALQAFDLHICALPVHQLAMRMKWSTASQIKIALRKAHTFGDERNAEKDTLLTYYFAVSKLAVGGRCLCHGHGNRCVRSEGPGFQGSMVCMCHPSHHTEGDNCEICAPGYMDKPWAPATPYNANHCRGKFVDSINAFYALISQS</sequence>
<organism evidence="4 5">
    <name type="scientific">Protopolystoma xenopodis</name>
    <dbReference type="NCBI Taxonomy" id="117903"/>
    <lineage>
        <taxon>Eukaryota</taxon>
        <taxon>Metazoa</taxon>
        <taxon>Spiralia</taxon>
        <taxon>Lophotrochozoa</taxon>
        <taxon>Platyhelminthes</taxon>
        <taxon>Monogenea</taxon>
        <taxon>Polyopisthocotylea</taxon>
        <taxon>Polystomatidea</taxon>
        <taxon>Polystomatidae</taxon>
        <taxon>Protopolystoma</taxon>
    </lineage>
</organism>
<comment type="caution">
    <text evidence="4">The sequence shown here is derived from an EMBL/GenBank/DDBJ whole genome shotgun (WGS) entry which is preliminary data.</text>
</comment>
<dbReference type="GO" id="GO:0009887">
    <property type="term" value="P:animal organ morphogenesis"/>
    <property type="evidence" value="ECO:0007669"/>
    <property type="project" value="TreeGrafter"/>
</dbReference>
<dbReference type="PROSITE" id="PS51117">
    <property type="entry name" value="LAMININ_NTER"/>
    <property type="match status" value="1"/>
</dbReference>
<keyword evidence="5" id="KW-1185">Reference proteome</keyword>
<gene>
    <name evidence="4" type="ORF">PXEA_LOCUS27569</name>
</gene>
<evidence type="ECO:0000256" key="2">
    <source>
        <dbReference type="ARBA" id="ARBA00023292"/>
    </source>
</evidence>
<reference evidence="4" key="1">
    <citation type="submission" date="2018-11" db="EMBL/GenBank/DDBJ databases">
        <authorList>
            <consortium name="Pathogen Informatics"/>
        </authorList>
    </citation>
    <scope>NUCLEOTIDE SEQUENCE</scope>
</reference>
<dbReference type="PANTHER" id="PTHR10574:SF406">
    <property type="entry name" value="LAMININ SUBUNIT ALPHA 5"/>
    <property type="match status" value="1"/>
</dbReference>
<keyword evidence="1" id="KW-1015">Disulfide bond</keyword>
<dbReference type="Gene3D" id="2.60.120.260">
    <property type="entry name" value="Galactose-binding domain-like"/>
    <property type="match status" value="1"/>
</dbReference>
<accession>A0A3S5CSZ4</accession>
<dbReference type="Gene3D" id="2.170.300.10">
    <property type="entry name" value="Tie2 ligand-binding domain superfamily"/>
    <property type="match status" value="1"/>
</dbReference>
<dbReference type="Pfam" id="PF00053">
    <property type="entry name" value="EGF_laminin"/>
    <property type="match status" value="1"/>
</dbReference>
<name>A0A3S5CSZ4_9PLAT</name>
<dbReference type="SMART" id="SM00136">
    <property type="entry name" value="LamNT"/>
    <property type="match status" value="1"/>
</dbReference>
<dbReference type="CDD" id="cd00055">
    <property type="entry name" value="EGF_Lam"/>
    <property type="match status" value="1"/>
</dbReference>
<evidence type="ECO:0000313" key="4">
    <source>
        <dbReference type="EMBL" id="VEL34129.1"/>
    </source>
</evidence>
<dbReference type="PANTHER" id="PTHR10574">
    <property type="entry name" value="NETRIN/LAMININ-RELATED"/>
    <property type="match status" value="1"/>
</dbReference>
<dbReference type="EMBL" id="CAAALY010247038">
    <property type="protein sequence ID" value="VEL34129.1"/>
    <property type="molecule type" value="Genomic_DNA"/>
</dbReference>
<protein>
    <recommendedName>
        <fullName evidence="3">Laminin N-terminal domain-containing protein</fullName>
    </recommendedName>
</protein>
<evidence type="ECO:0000313" key="5">
    <source>
        <dbReference type="Proteomes" id="UP000784294"/>
    </source>
</evidence>
<dbReference type="SUPFAM" id="SSF57196">
    <property type="entry name" value="EGF/Laminin"/>
    <property type="match status" value="1"/>
</dbReference>
<dbReference type="Pfam" id="PF00055">
    <property type="entry name" value="Laminin_N"/>
    <property type="match status" value="1"/>
</dbReference>
<evidence type="ECO:0000256" key="1">
    <source>
        <dbReference type="ARBA" id="ARBA00023157"/>
    </source>
</evidence>
<dbReference type="AlphaFoldDB" id="A0A3S5CSZ4"/>
<keyword evidence="2" id="KW-0424">Laminin EGF-like domain</keyword>
<dbReference type="GO" id="GO:0009888">
    <property type="term" value="P:tissue development"/>
    <property type="evidence" value="ECO:0007669"/>
    <property type="project" value="TreeGrafter"/>
</dbReference>
<evidence type="ECO:0000259" key="3">
    <source>
        <dbReference type="PROSITE" id="PS51117"/>
    </source>
</evidence>
<dbReference type="InterPro" id="IPR002049">
    <property type="entry name" value="LE_dom"/>
</dbReference>
<dbReference type="Proteomes" id="UP000784294">
    <property type="component" value="Unassembled WGS sequence"/>
</dbReference>
<proteinExistence type="predicted"/>
<dbReference type="OrthoDB" id="5984158at2759"/>
<dbReference type="InterPro" id="IPR050440">
    <property type="entry name" value="Laminin/Netrin_ECM"/>
</dbReference>
<feature type="domain" description="Laminin N-terminal" evidence="3">
    <location>
        <begin position="1"/>
        <end position="152"/>
    </location>
</feature>